<dbReference type="EMBL" id="PVWK01000127">
    <property type="protein sequence ID" value="PSB25227.1"/>
    <property type="molecule type" value="Genomic_DNA"/>
</dbReference>
<proteinExistence type="predicted"/>
<sequence>MRQLLKPKPETIQQQNAALKAKLARADRLIAQLKAETSQLRAQISQLQRRSASPQSTASFRTRSPAAQNRTVITGSETRLKHPQQASSGRSSRAVARRRSTARLRLLLGTLLSFAVGLTITAAFSRQRQQQPVAPIQPSATLQPSSQPQLQASTAAAVLPKQTIDELVYNAQPASLEASPALQAIVDGAVALAASKSLATEPLSITLIDLKANMIAGYQKEKPRYPASVVKLFWLVICEAQLENSILQPDPALSADLTAMIVHSDNDAASRIFDRITQTTSGSQLSGEAYATWLKNRLRMNQFFRAAGYDGLSISQKNYPIYSLKLDGPDGRELQMLDEQQQPIRSLVTSDQAARLMYEIYSGKAISASRSQEMIALLTRDLNPESWKKQPDNSIAGFLGESLPADLRFASKVGMTTKARHEVAFIESKDGKVAYILAVFGADPTYSQNSEILPAISNAVYTQMMERSAHAEGMKKSEG</sequence>
<dbReference type="AlphaFoldDB" id="A0A2T1DXK3"/>
<keyword evidence="2" id="KW-1133">Transmembrane helix</keyword>
<dbReference type="GO" id="GO:0046677">
    <property type="term" value="P:response to antibiotic"/>
    <property type="evidence" value="ECO:0007669"/>
    <property type="project" value="InterPro"/>
</dbReference>
<dbReference type="InterPro" id="IPR000871">
    <property type="entry name" value="Beta-lactam_class-A"/>
</dbReference>
<feature type="compositionally biased region" description="Polar residues" evidence="1">
    <location>
        <begin position="45"/>
        <end position="77"/>
    </location>
</feature>
<dbReference type="Pfam" id="PF13354">
    <property type="entry name" value="Beta-lactamase2"/>
    <property type="match status" value="1"/>
</dbReference>
<dbReference type="Proteomes" id="UP000239576">
    <property type="component" value="Unassembled WGS sequence"/>
</dbReference>
<dbReference type="PANTHER" id="PTHR35333">
    <property type="entry name" value="BETA-LACTAMASE"/>
    <property type="match status" value="1"/>
</dbReference>
<gene>
    <name evidence="4" type="ORF">C7B82_23935</name>
</gene>
<organism evidence="4 5">
    <name type="scientific">Stenomitos frigidus ULC18</name>
    <dbReference type="NCBI Taxonomy" id="2107698"/>
    <lineage>
        <taxon>Bacteria</taxon>
        <taxon>Bacillati</taxon>
        <taxon>Cyanobacteriota</taxon>
        <taxon>Cyanophyceae</taxon>
        <taxon>Leptolyngbyales</taxon>
        <taxon>Leptolyngbyaceae</taxon>
        <taxon>Stenomitos</taxon>
    </lineage>
</organism>
<dbReference type="Gene3D" id="3.40.710.10">
    <property type="entry name" value="DD-peptidase/beta-lactamase superfamily"/>
    <property type="match status" value="1"/>
</dbReference>
<evidence type="ECO:0000256" key="2">
    <source>
        <dbReference type="SAM" id="Phobius"/>
    </source>
</evidence>
<comment type="caution">
    <text evidence="4">The sequence shown here is derived from an EMBL/GenBank/DDBJ whole genome shotgun (WGS) entry which is preliminary data.</text>
</comment>
<dbReference type="PANTHER" id="PTHR35333:SF3">
    <property type="entry name" value="BETA-LACTAMASE-TYPE TRANSPEPTIDASE FOLD CONTAINING PROTEIN"/>
    <property type="match status" value="1"/>
</dbReference>
<reference evidence="5" key="1">
    <citation type="submission" date="2018-02" db="EMBL/GenBank/DDBJ databases">
        <authorList>
            <person name="Moore K."/>
            <person name="Momper L."/>
        </authorList>
    </citation>
    <scope>NUCLEOTIDE SEQUENCE [LARGE SCALE GENOMIC DNA]</scope>
    <source>
        <strain evidence="5">ULC18</strain>
    </source>
</reference>
<dbReference type="InterPro" id="IPR045155">
    <property type="entry name" value="Beta-lactam_cat"/>
</dbReference>
<feature type="domain" description="Beta-lactamase class A catalytic" evidence="3">
    <location>
        <begin position="257"/>
        <end position="440"/>
    </location>
</feature>
<evidence type="ECO:0000256" key="1">
    <source>
        <dbReference type="SAM" id="MobiDB-lite"/>
    </source>
</evidence>
<keyword evidence="2" id="KW-0472">Membrane</keyword>
<evidence type="ECO:0000259" key="3">
    <source>
        <dbReference type="Pfam" id="PF13354"/>
    </source>
</evidence>
<evidence type="ECO:0000313" key="5">
    <source>
        <dbReference type="Proteomes" id="UP000239576"/>
    </source>
</evidence>
<accession>A0A2T1DXK3</accession>
<dbReference type="InterPro" id="IPR012338">
    <property type="entry name" value="Beta-lactam/transpept-like"/>
</dbReference>
<dbReference type="GO" id="GO:0030655">
    <property type="term" value="P:beta-lactam antibiotic catabolic process"/>
    <property type="evidence" value="ECO:0007669"/>
    <property type="project" value="InterPro"/>
</dbReference>
<evidence type="ECO:0000313" key="4">
    <source>
        <dbReference type="EMBL" id="PSB25227.1"/>
    </source>
</evidence>
<name>A0A2T1DXK3_9CYAN</name>
<feature type="region of interest" description="Disordered" evidence="1">
    <location>
        <begin position="45"/>
        <end position="96"/>
    </location>
</feature>
<dbReference type="GO" id="GO:0008800">
    <property type="term" value="F:beta-lactamase activity"/>
    <property type="evidence" value="ECO:0007669"/>
    <property type="project" value="InterPro"/>
</dbReference>
<keyword evidence="2" id="KW-0812">Transmembrane</keyword>
<dbReference type="RefSeq" id="WP_106259219.1">
    <property type="nucleotide sequence ID" value="NZ_CAWNSW010000035.1"/>
</dbReference>
<dbReference type="OrthoDB" id="7510992at2"/>
<reference evidence="4 5" key="2">
    <citation type="submission" date="2018-03" db="EMBL/GenBank/DDBJ databases">
        <title>The ancient ancestry and fast evolution of plastids.</title>
        <authorList>
            <person name="Moore K.R."/>
            <person name="Magnabosco C."/>
            <person name="Momper L."/>
            <person name="Gold D.A."/>
            <person name="Bosak T."/>
            <person name="Fournier G.P."/>
        </authorList>
    </citation>
    <scope>NUCLEOTIDE SEQUENCE [LARGE SCALE GENOMIC DNA]</scope>
    <source>
        <strain evidence="4 5">ULC18</strain>
    </source>
</reference>
<dbReference type="SUPFAM" id="SSF56601">
    <property type="entry name" value="beta-lactamase/transpeptidase-like"/>
    <property type="match status" value="1"/>
</dbReference>
<protein>
    <recommendedName>
        <fullName evidence="3">Beta-lactamase class A catalytic domain-containing protein</fullName>
    </recommendedName>
</protein>
<keyword evidence="5" id="KW-1185">Reference proteome</keyword>
<feature type="transmembrane region" description="Helical" evidence="2">
    <location>
        <begin position="106"/>
        <end position="124"/>
    </location>
</feature>